<dbReference type="AlphaFoldDB" id="G4LU24"/>
<dbReference type="EMBL" id="BT132654">
    <property type="protein sequence ID" value="AEQ05556.1"/>
    <property type="molecule type" value="mRNA"/>
</dbReference>
<feature type="non-terminal residue" evidence="1">
    <location>
        <position position="1"/>
    </location>
</feature>
<name>G4LU24_DROME</name>
<reference evidence="1" key="1">
    <citation type="submission" date="2011-10" db="EMBL/GenBank/DDBJ databases">
        <authorList>
            <person name="Carlson J."/>
            <person name="Booth B."/>
            <person name="Frise E."/>
            <person name="Sandler J."/>
            <person name="Wan K."/>
            <person name="Yu C."/>
            <person name="Celniker S."/>
        </authorList>
    </citation>
    <scope>NUCLEOTIDE SEQUENCE</scope>
</reference>
<protein>
    <submittedName>
        <fullName evidence="1">MIP32918p1</fullName>
    </submittedName>
</protein>
<organism evidence="1">
    <name type="scientific">Drosophila melanogaster</name>
    <name type="common">Fruit fly</name>
    <dbReference type="NCBI Taxonomy" id="7227"/>
    <lineage>
        <taxon>Eukaryota</taxon>
        <taxon>Metazoa</taxon>
        <taxon>Ecdysozoa</taxon>
        <taxon>Arthropoda</taxon>
        <taxon>Hexapoda</taxon>
        <taxon>Insecta</taxon>
        <taxon>Pterygota</taxon>
        <taxon>Neoptera</taxon>
        <taxon>Endopterygota</taxon>
        <taxon>Diptera</taxon>
        <taxon>Brachycera</taxon>
        <taxon>Muscomorpha</taxon>
        <taxon>Ephydroidea</taxon>
        <taxon>Drosophilidae</taxon>
        <taxon>Drosophila</taxon>
        <taxon>Sophophora</taxon>
    </lineage>
</organism>
<evidence type="ECO:0000313" key="1">
    <source>
        <dbReference type="EMBL" id="AEQ05556.1"/>
    </source>
</evidence>
<accession>G4LU24</accession>
<sequence>RVFHYNSEKEILLNVFYWPAESFWPFPYSQFYCTSLTSNFFTFPLSLY</sequence>
<proteinExistence type="evidence at transcript level"/>